<comment type="caution">
    <text evidence="5">The sequence shown here is derived from an EMBL/GenBank/DDBJ whole genome shotgun (WGS) entry which is preliminary data.</text>
</comment>
<dbReference type="Pfam" id="PF16539">
    <property type="entry name" value="FlgT_M"/>
    <property type="match status" value="1"/>
</dbReference>
<dbReference type="InterPro" id="IPR038180">
    <property type="entry name" value="FlgT_N_sf"/>
</dbReference>
<feature type="domain" description="Flagellar assembly protein T N-terminal" evidence="4">
    <location>
        <begin position="21"/>
        <end position="106"/>
    </location>
</feature>
<evidence type="ECO:0000259" key="3">
    <source>
        <dbReference type="Pfam" id="PF16539"/>
    </source>
</evidence>
<feature type="signal peptide" evidence="1">
    <location>
        <begin position="1"/>
        <end position="19"/>
    </location>
</feature>
<evidence type="ECO:0000313" key="5">
    <source>
        <dbReference type="EMBL" id="RMJ04369.1"/>
    </source>
</evidence>
<name>A0A3M2RGT2_9GAMM</name>
<reference evidence="5 6" key="1">
    <citation type="submission" date="2018-08" db="EMBL/GenBank/DDBJ databases">
        <title>Whole Genome Sequence of the Moderate Halophilic Marine Bacterium Marinobacter litoralis Sw-45.</title>
        <authorList>
            <person name="Musa H."/>
        </authorList>
    </citation>
    <scope>NUCLEOTIDE SEQUENCE [LARGE SCALE GENOMIC DNA]</scope>
    <source>
        <strain evidence="5 6">Sw-45</strain>
    </source>
</reference>
<dbReference type="EMBL" id="QMDL01000002">
    <property type="protein sequence ID" value="RMJ04369.1"/>
    <property type="molecule type" value="Genomic_DNA"/>
</dbReference>
<dbReference type="InterPro" id="IPR032388">
    <property type="entry name" value="FlgT_C"/>
</dbReference>
<dbReference type="AlphaFoldDB" id="A0A3M2RGT2"/>
<dbReference type="RefSeq" id="WP_227537552.1">
    <property type="nucleotide sequence ID" value="NZ_QMDL01000002.1"/>
</dbReference>
<dbReference type="InterPro" id="IPR032386">
    <property type="entry name" value="FlgT_M"/>
</dbReference>
<evidence type="ECO:0000259" key="2">
    <source>
        <dbReference type="Pfam" id="PF16538"/>
    </source>
</evidence>
<feature type="domain" description="Flagellar assembly protein T middle" evidence="3">
    <location>
        <begin position="119"/>
        <end position="275"/>
    </location>
</feature>
<dbReference type="Pfam" id="PF16538">
    <property type="entry name" value="FlgT_C"/>
    <property type="match status" value="1"/>
</dbReference>
<dbReference type="InterPro" id="IPR032370">
    <property type="entry name" value="FlgT_N"/>
</dbReference>
<keyword evidence="1" id="KW-0732">Signal</keyword>
<evidence type="ECO:0008006" key="7">
    <source>
        <dbReference type="Google" id="ProtNLM"/>
    </source>
</evidence>
<dbReference type="Gene3D" id="3.30.1660.40">
    <property type="entry name" value="FlgT, N-terminal domain"/>
    <property type="match status" value="1"/>
</dbReference>
<evidence type="ECO:0000259" key="4">
    <source>
        <dbReference type="Pfam" id="PF16548"/>
    </source>
</evidence>
<dbReference type="Pfam" id="PF16548">
    <property type="entry name" value="FlgT_N"/>
    <property type="match status" value="1"/>
</dbReference>
<evidence type="ECO:0000313" key="6">
    <source>
        <dbReference type="Proteomes" id="UP000265903"/>
    </source>
</evidence>
<protein>
    <recommendedName>
        <fullName evidence="7">Flagellar assembly protein T N-terminal domain-containing protein</fullName>
    </recommendedName>
</protein>
<accession>A0A3M2RGT2</accession>
<evidence type="ECO:0000256" key="1">
    <source>
        <dbReference type="SAM" id="SignalP"/>
    </source>
</evidence>
<sequence length="403" mass="43106">MIRIVMLCVMVVCSGWAGATVLEGVGHANIREDNLDQARAEARQAAMRDLALQYQTQVTTRDTVENGQLTESKTELSSKVELRNATIVDEYRRGNLLRVVVRAELSGESAGGSASCKAGEASGLRKRVAVTGFPIVVPSQGGDPGLDDAGEQLPQALVARMQKQGTLQVLGATSLRLFSHLPDAPTTQSNMASNRLTNVVQLARELGAQFVVTGVIRDMGLVDPDAWGTSVFEKMQRRLGFGDKTRRFEAEVMVFDGFSGSPVFRKRFETAANWTPTGSGTAGFASAGFENSEWGAAVSGVIDEMTAAVGDALNCQPFMASITRVTDDKITLASGATAGLRPGDQLNVYRSQRYFDSLGGTPELADAGVMITLDSVHPDFSTGRIGTIGPQVNIQRDDLAIIW</sequence>
<dbReference type="InterPro" id="IPR038165">
    <property type="entry name" value="FlgT_C_sf"/>
</dbReference>
<feature type="domain" description="Flagellar assembly protein T C-terminal" evidence="2">
    <location>
        <begin position="328"/>
        <end position="401"/>
    </location>
</feature>
<keyword evidence="6" id="KW-1185">Reference proteome</keyword>
<dbReference type="Proteomes" id="UP000265903">
    <property type="component" value="Unassembled WGS sequence"/>
</dbReference>
<gene>
    <name evidence="5" type="ORF">DOQ08_01689</name>
</gene>
<dbReference type="Gene3D" id="2.40.10.410">
    <property type="entry name" value="FlgT, C-terminal domain"/>
    <property type="match status" value="1"/>
</dbReference>
<organism evidence="5 6">
    <name type="scientific">Marinobacter litoralis</name>
    <dbReference type="NCBI Taxonomy" id="187981"/>
    <lineage>
        <taxon>Bacteria</taxon>
        <taxon>Pseudomonadati</taxon>
        <taxon>Pseudomonadota</taxon>
        <taxon>Gammaproteobacteria</taxon>
        <taxon>Pseudomonadales</taxon>
        <taxon>Marinobacteraceae</taxon>
        <taxon>Marinobacter</taxon>
    </lineage>
</organism>
<dbReference type="Gene3D" id="3.40.50.10610">
    <property type="entry name" value="ABC-type transport auxiliary lipoprotein component"/>
    <property type="match status" value="1"/>
</dbReference>
<feature type="chain" id="PRO_5018214534" description="Flagellar assembly protein T N-terminal domain-containing protein" evidence="1">
    <location>
        <begin position="20"/>
        <end position="403"/>
    </location>
</feature>
<proteinExistence type="predicted"/>